<dbReference type="EMBL" id="MVHV01000007">
    <property type="protein sequence ID" value="ORA83664.1"/>
    <property type="molecule type" value="Genomic_DNA"/>
</dbReference>
<evidence type="ECO:0000313" key="2">
    <source>
        <dbReference type="Proteomes" id="UP000243140"/>
    </source>
</evidence>
<proteinExistence type="predicted"/>
<dbReference type="Proteomes" id="UP000243140">
    <property type="component" value="Unassembled WGS sequence"/>
</dbReference>
<sequence length="69" mass="7299">MMTAEHGKDLDSVTPLEAKIFEDFKNVLVQEAVSEVIVEALAAAFDAEKLPSAEALAVLIKERSGGPSA</sequence>
<comment type="caution">
    <text evidence="1">The sequence shown here is derived from an EMBL/GenBank/DDBJ whole genome shotgun (WGS) entry which is preliminary data.</text>
</comment>
<evidence type="ECO:0000313" key="1">
    <source>
        <dbReference type="EMBL" id="ORA83664.1"/>
    </source>
</evidence>
<accession>A0ABX3STA6</accession>
<gene>
    <name evidence="1" type="ORF">BST29_09000</name>
</gene>
<reference evidence="1 2" key="1">
    <citation type="submission" date="2017-02" db="EMBL/GenBank/DDBJ databases">
        <title>The new phylogeny of genus Mycobacterium.</title>
        <authorList>
            <person name="Tortoli E."/>
            <person name="Trovato A."/>
            <person name="Cirillo D.M."/>
        </authorList>
    </citation>
    <scope>NUCLEOTIDE SEQUENCE [LARGE SCALE GENOMIC DNA]</scope>
    <source>
        <strain evidence="1 2">IP1130001</strain>
    </source>
</reference>
<dbReference type="RefSeq" id="WP_071512499.1">
    <property type="nucleotide sequence ID" value="NZ_CP060015.1"/>
</dbReference>
<organism evidence="1 2">
    <name type="scientific">Mycobacterium malmoense</name>
    <dbReference type="NCBI Taxonomy" id="1780"/>
    <lineage>
        <taxon>Bacteria</taxon>
        <taxon>Bacillati</taxon>
        <taxon>Actinomycetota</taxon>
        <taxon>Actinomycetes</taxon>
        <taxon>Mycobacteriales</taxon>
        <taxon>Mycobacteriaceae</taxon>
        <taxon>Mycobacterium</taxon>
    </lineage>
</organism>
<name>A0ABX3STA6_MYCMA</name>
<protein>
    <submittedName>
        <fullName evidence="1">Uncharacterized protein</fullName>
    </submittedName>
</protein>
<keyword evidence="2" id="KW-1185">Reference proteome</keyword>